<evidence type="ECO:0000259" key="1">
    <source>
        <dbReference type="Pfam" id="PF13966"/>
    </source>
</evidence>
<proteinExistence type="predicted"/>
<organism evidence="2 3">
    <name type="scientific">Dipteronia dyeriana</name>
    <dbReference type="NCBI Taxonomy" id="168575"/>
    <lineage>
        <taxon>Eukaryota</taxon>
        <taxon>Viridiplantae</taxon>
        <taxon>Streptophyta</taxon>
        <taxon>Embryophyta</taxon>
        <taxon>Tracheophyta</taxon>
        <taxon>Spermatophyta</taxon>
        <taxon>Magnoliopsida</taxon>
        <taxon>eudicotyledons</taxon>
        <taxon>Gunneridae</taxon>
        <taxon>Pentapetalae</taxon>
        <taxon>rosids</taxon>
        <taxon>malvids</taxon>
        <taxon>Sapindales</taxon>
        <taxon>Sapindaceae</taxon>
        <taxon>Hippocastanoideae</taxon>
        <taxon>Acereae</taxon>
        <taxon>Dipteronia</taxon>
    </lineage>
</organism>
<dbReference type="AlphaFoldDB" id="A0AAD9XC36"/>
<feature type="domain" description="Reverse transcriptase zinc-binding" evidence="1">
    <location>
        <begin position="71"/>
        <end position="131"/>
    </location>
</feature>
<dbReference type="EMBL" id="JANJYI010000003">
    <property type="protein sequence ID" value="KAK2656630.1"/>
    <property type="molecule type" value="Genomic_DNA"/>
</dbReference>
<dbReference type="InterPro" id="IPR026960">
    <property type="entry name" value="RVT-Znf"/>
</dbReference>
<sequence>MFCLLKNLTGEIQRLCIRGDVQEILRIPLGTANIADAVLWHFDKRGFYTVKSGYCIGQELAGSPSVSNNITVGRWWLSLWKLDIPLKIKIFIWKASHEWIPTRGNLSKIGIQMDNRCPLCQTKTETTIHALWSFRKLKVTLGLAIEAFGMDGDNFWMEDFPQSVRRQVLAKLQ</sequence>
<gene>
    <name evidence="2" type="ORF">Ddye_009682</name>
</gene>
<protein>
    <recommendedName>
        <fullName evidence="1">Reverse transcriptase zinc-binding domain-containing protein</fullName>
    </recommendedName>
</protein>
<dbReference type="Pfam" id="PF13966">
    <property type="entry name" value="zf-RVT"/>
    <property type="match status" value="1"/>
</dbReference>
<reference evidence="2" key="1">
    <citation type="journal article" date="2023" name="Plant J.">
        <title>Genome sequences and population genomics provide insights into the demographic history, inbreeding, and mutation load of two 'living fossil' tree species of Dipteronia.</title>
        <authorList>
            <person name="Feng Y."/>
            <person name="Comes H.P."/>
            <person name="Chen J."/>
            <person name="Zhu S."/>
            <person name="Lu R."/>
            <person name="Zhang X."/>
            <person name="Li P."/>
            <person name="Qiu J."/>
            <person name="Olsen K.M."/>
            <person name="Qiu Y."/>
        </authorList>
    </citation>
    <scope>NUCLEOTIDE SEQUENCE</scope>
    <source>
        <strain evidence="2">KIB01</strain>
    </source>
</reference>
<keyword evidence="3" id="KW-1185">Reference proteome</keyword>
<accession>A0AAD9XC36</accession>
<comment type="caution">
    <text evidence="2">The sequence shown here is derived from an EMBL/GenBank/DDBJ whole genome shotgun (WGS) entry which is preliminary data.</text>
</comment>
<name>A0AAD9XC36_9ROSI</name>
<evidence type="ECO:0000313" key="2">
    <source>
        <dbReference type="EMBL" id="KAK2656630.1"/>
    </source>
</evidence>
<evidence type="ECO:0000313" key="3">
    <source>
        <dbReference type="Proteomes" id="UP001280121"/>
    </source>
</evidence>
<dbReference type="Proteomes" id="UP001280121">
    <property type="component" value="Unassembled WGS sequence"/>
</dbReference>